<name>A0A099UFU3_9HELI</name>
<comment type="similarity">
    <text evidence="3">Belongs to the SmpB family.</text>
</comment>
<proteinExistence type="inferred from homology"/>
<keyword evidence="6" id="KW-1185">Reference proteome</keyword>
<evidence type="ECO:0000256" key="3">
    <source>
        <dbReference type="HAMAP-Rule" id="MF_00023"/>
    </source>
</evidence>
<evidence type="ECO:0000313" key="7">
    <source>
        <dbReference type="Proteomes" id="UP000064525"/>
    </source>
</evidence>
<dbReference type="KEGG" id="hty:BN2458_PEG1308"/>
<dbReference type="Proteomes" id="UP000064525">
    <property type="component" value="Chromosome I"/>
</dbReference>
<dbReference type="CDD" id="cd09294">
    <property type="entry name" value="SmpB"/>
    <property type="match status" value="1"/>
</dbReference>
<dbReference type="InterPro" id="IPR020081">
    <property type="entry name" value="SsrA-bd_prot_CS"/>
</dbReference>
<dbReference type="Proteomes" id="UP000029925">
    <property type="component" value="Unassembled WGS sequence"/>
</dbReference>
<dbReference type="EMBL" id="LN907858">
    <property type="protein sequence ID" value="CUU40193.1"/>
    <property type="molecule type" value="Genomic_DNA"/>
</dbReference>
<evidence type="ECO:0000256" key="2">
    <source>
        <dbReference type="ARBA" id="ARBA00022884"/>
    </source>
</evidence>
<dbReference type="NCBIfam" id="NF003843">
    <property type="entry name" value="PRK05422.1"/>
    <property type="match status" value="1"/>
</dbReference>
<dbReference type="GO" id="GO:0005829">
    <property type="term" value="C:cytosol"/>
    <property type="evidence" value="ECO:0007669"/>
    <property type="project" value="TreeGrafter"/>
</dbReference>
<dbReference type="HAMAP" id="MF_00023">
    <property type="entry name" value="SmpB"/>
    <property type="match status" value="1"/>
</dbReference>
<sequence length="155" mass="18002">MQKKIFAKNKKATFDYEILETIESGIVLVGSEVKAIRAGRVNLKDSFVKIIKGEAFLFHMHISFLEHTYSYFKPNERAPRKLLLHKKEIDKLFGNVSTQGLSIVPLNIYCNQRNKIKLTIALVKGKKLYDKRESIKKKMLEREARANMKNYGKKI</sequence>
<reference evidence="7" key="2">
    <citation type="submission" date="2015-11" db="EMBL/GenBank/DDBJ databases">
        <authorList>
            <person name="Anvar S.Y."/>
        </authorList>
    </citation>
    <scope>NUCLEOTIDE SEQUENCE [LARGE SCALE GENOMIC DNA]</scope>
</reference>
<organism evidence="4 7">
    <name type="scientific">Helicobacter typhlonius</name>
    <dbReference type="NCBI Taxonomy" id="76936"/>
    <lineage>
        <taxon>Bacteria</taxon>
        <taxon>Pseudomonadati</taxon>
        <taxon>Campylobacterota</taxon>
        <taxon>Epsilonproteobacteria</taxon>
        <taxon>Campylobacterales</taxon>
        <taxon>Helicobacteraceae</taxon>
        <taxon>Helicobacter</taxon>
    </lineage>
</organism>
<dbReference type="PATRIC" id="fig|76936.10.peg.1277"/>
<dbReference type="NCBIfam" id="TIGR00086">
    <property type="entry name" value="smpB"/>
    <property type="match status" value="1"/>
</dbReference>
<dbReference type="SUPFAM" id="SSF74982">
    <property type="entry name" value="Small protein B (SmpB)"/>
    <property type="match status" value="1"/>
</dbReference>
<dbReference type="GO" id="GO:0070930">
    <property type="term" value="P:trans-translation-dependent protein tagging"/>
    <property type="evidence" value="ECO:0007669"/>
    <property type="project" value="TreeGrafter"/>
</dbReference>
<evidence type="ECO:0000313" key="6">
    <source>
        <dbReference type="Proteomes" id="UP000029925"/>
    </source>
</evidence>
<dbReference type="Pfam" id="PF01668">
    <property type="entry name" value="SmpB"/>
    <property type="match status" value="1"/>
</dbReference>
<dbReference type="GO" id="GO:0003723">
    <property type="term" value="F:RNA binding"/>
    <property type="evidence" value="ECO:0007669"/>
    <property type="project" value="UniProtKB-UniRule"/>
</dbReference>
<dbReference type="AlphaFoldDB" id="A0A099UFU3"/>
<dbReference type="STRING" id="76936.BN2458_PEG1308"/>
<dbReference type="PROSITE" id="PS01317">
    <property type="entry name" value="SSRP"/>
    <property type="match status" value="1"/>
</dbReference>
<evidence type="ECO:0000256" key="1">
    <source>
        <dbReference type="ARBA" id="ARBA00022490"/>
    </source>
</evidence>
<dbReference type="EMBL" id="JRPF02000004">
    <property type="protein sequence ID" value="TLD78568.1"/>
    <property type="molecule type" value="Genomic_DNA"/>
</dbReference>
<reference evidence="5 6" key="1">
    <citation type="journal article" date="2014" name="Genome Announc.">
        <title>Draft genome sequences of eight enterohepatic helicobacter species isolated from both laboratory and wild rodents.</title>
        <authorList>
            <person name="Sheh A."/>
            <person name="Shen Z."/>
            <person name="Fox J.G."/>
        </authorList>
    </citation>
    <scope>NUCLEOTIDE SEQUENCE [LARGE SCALE GENOMIC DNA]</scope>
    <source>
        <strain evidence="5 6">MIT 98-6810</strain>
    </source>
</reference>
<keyword evidence="2 3" id="KW-0694">RNA-binding</keyword>
<dbReference type="PANTHER" id="PTHR30308:SF2">
    <property type="entry name" value="SSRA-BINDING PROTEIN"/>
    <property type="match status" value="1"/>
</dbReference>
<comment type="subcellular location">
    <subcellularLocation>
        <location evidence="3">Cytoplasm</location>
    </subcellularLocation>
    <text evidence="3">The tmRNA-SmpB complex associates with stalled 70S ribosomes.</text>
</comment>
<dbReference type="OrthoDB" id="9805462at2"/>
<reference evidence="4" key="3">
    <citation type="submission" date="2015-11" db="EMBL/GenBank/DDBJ databases">
        <authorList>
            <person name="Zhang Y."/>
            <person name="Guo Z."/>
        </authorList>
    </citation>
    <scope>NUCLEOTIDE SEQUENCE</scope>
    <source>
        <strain evidence="4">1</strain>
    </source>
</reference>
<dbReference type="InterPro" id="IPR023620">
    <property type="entry name" value="SmpB"/>
</dbReference>
<dbReference type="RefSeq" id="WP_034327583.1">
    <property type="nucleotide sequence ID" value="NZ_CAJTQN010000003.1"/>
</dbReference>
<dbReference type="GeneID" id="78151502"/>
<comment type="function">
    <text evidence="3">Required for rescue of stalled ribosomes mediated by trans-translation. Binds to transfer-messenger RNA (tmRNA), required for stable association of tmRNA with ribosomes. tmRNA and SmpB together mimic tRNA shape, replacing the anticodon stem-loop with SmpB. tmRNA is encoded by the ssrA gene; the 2 termini fold to resemble tRNA(Ala) and it encodes a 'tag peptide', a short internal open reading frame. During trans-translation Ala-aminoacylated tmRNA acts like a tRNA, entering the A-site of stalled ribosomes, displacing the stalled mRNA. The ribosome then switches to translate the ORF on the tmRNA; the nascent peptide is terminated with the 'tag peptide' encoded by the tmRNA and targeted for degradation. The ribosome is freed to recommence translation, which seems to be the essential function of trans-translation.</text>
</comment>
<protein>
    <recommendedName>
        <fullName evidence="3">SsrA-binding protein</fullName>
    </recommendedName>
    <alternativeName>
        <fullName evidence="3">Small protein B</fullName>
    </alternativeName>
</protein>
<dbReference type="GO" id="GO:0070929">
    <property type="term" value="P:trans-translation"/>
    <property type="evidence" value="ECO:0007669"/>
    <property type="project" value="UniProtKB-UniRule"/>
</dbReference>
<gene>
    <name evidence="3 5" type="primary">smpB</name>
    <name evidence="4" type="ORF">BN2458_PEG1308</name>
    <name evidence="5" type="ORF">LS75_004395</name>
</gene>
<keyword evidence="1 3" id="KW-0963">Cytoplasm</keyword>
<dbReference type="PANTHER" id="PTHR30308">
    <property type="entry name" value="TMRNA-BINDING COMPONENT OF TRANS-TRANSLATION TAGGING COMPLEX"/>
    <property type="match status" value="1"/>
</dbReference>
<dbReference type="InterPro" id="IPR000037">
    <property type="entry name" value="SsrA-bd_prot"/>
</dbReference>
<dbReference type="Gene3D" id="2.40.280.10">
    <property type="match status" value="1"/>
</dbReference>
<accession>A0A099UFU3</accession>
<evidence type="ECO:0000313" key="4">
    <source>
        <dbReference type="EMBL" id="CUU40193.1"/>
    </source>
</evidence>
<evidence type="ECO:0000313" key="5">
    <source>
        <dbReference type="EMBL" id="TLD78568.1"/>
    </source>
</evidence>